<sequence length="152" mass="18159">MNLENHNNFCRIEYDNEDETETCSFEYRLRYEGEPITIKIKDVSYIIKGHLFFLYWYGRKDKRSVAMWCLFDHCDWSGLTSNSYVTLVDDIKTREEAEIEMIKIMIDVNTQLAKCYGVEWNLSIYDYPKRLEELVSERIFGLDGPFYNQGVL</sequence>
<name>A0A6C0JQN8_9ZZZZ</name>
<dbReference type="AlphaFoldDB" id="A0A6C0JQN8"/>
<organism evidence="1">
    <name type="scientific">viral metagenome</name>
    <dbReference type="NCBI Taxonomy" id="1070528"/>
    <lineage>
        <taxon>unclassified sequences</taxon>
        <taxon>metagenomes</taxon>
        <taxon>organismal metagenomes</taxon>
    </lineage>
</organism>
<accession>A0A6C0JQN8</accession>
<dbReference type="EMBL" id="MN740694">
    <property type="protein sequence ID" value="QHU08075.1"/>
    <property type="molecule type" value="Genomic_DNA"/>
</dbReference>
<reference evidence="1" key="1">
    <citation type="journal article" date="2020" name="Nature">
        <title>Giant virus diversity and host interactions through global metagenomics.</title>
        <authorList>
            <person name="Schulz F."/>
            <person name="Roux S."/>
            <person name="Paez-Espino D."/>
            <person name="Jungbluth S."/>
            <person name="Walsh D.A."/>
            <person name="Denef V.J."/>
            <person name="McMahon K.D."/>
            <person name="Konstantinidis K.T."/>
            <person name="Eloe-Fadrosh E.A."/>
            <person name="Kyrpides N.C."/>
            <person name="Woyke T."/>
        </authorList>
    </citation>
    <scope>NUCLEOTIDE SEQUENCE</scope>
    <source>
        <strain evidence="1">GVMAG-S-1062768-28</strain>
    </source>
</reference>
<protein>
    <submittedName>
        <fullName evidence="1">Uncharacterized protein</fullName>
    </submittedName>
</protein>
<evidence type="ECO:0000313" key="1">
    <source>
        <dbReference type="EMBL" id="QHU08075.1"/>
    </source>
</evidence>
<proteinExistence type="predicted"/>